<comment type="caution">
    <text evidence="3">The sequence shown here is derived from an EMBL/GenBank/DDBJ whole genome shotgun (WGS) entry which is preliminary data.</text>
</comment>
<evidence type="ECO:0000313" key="4">
    <source>
        <dbReference type="Proteomes" id="UP000635477"/>
    </source>
</evidence>
<dbReference type="PROSITE" id="PS50048">
    <property type="entry name" value="ZN2_CY6_FUNGAL_2"/>
    <property type="match status" value="1"/>
</dbReference>
<keyword evidence="1" id="KW-0539">Nucleus</keyword>
<dbReference type="Gene3D" id="4.10.240.10">
    <property type="entry name" value="Zn(2)-C6 fungal-type DNA-binding domain"/>
    <property type="match status" value="1"/>
</dbReference>
<reference evidence="3" key="2">
    <citation type="submission" date="2020-05" db="EMBL/GenBank/DDBJ databases">
        <authorList>
            <person name="Kim H.-S."/>
            <person name="Proctor R.H."/>
            <person name="Brown D.W."/>
        </authorList>
    </citation>
    <scope>NUCLEOTIDE SEQUENCE</scope>
    <source>
        <strain evidence="3">NRRL 22465</strain>
    </source>
</reference>
<dbReference type="SMART" id="SM00066">
    <property type="entry name" value="GAL4"/>
    <property type="match status" value="1"/>
</dbReference>
<dbReference type="CDD" id="cd00067">
    <property type="entry name" value="GAL4"/>
    <property type="match status" value="1"/>
</dbReference>
<dbReference type="OrthoDB" id="3525185at2759"/>
<keyword evidence="4" id="KW-1185">Reference proteome</keyword>
<dbReference type="InterPro" id="IPR001138">
    <property type="entry name" value="Zn2Cys6_DnaBD"/>
</dbReference>
<dbReference type="EMBL" id="JABEYC010000886">
    <property type="protein sequence ID" value="KAF4972943.1"/>
    <property type="molecule type" value="Genomic_DNA"/>
</dbReference>
<dbReference type="InterPro" id="IPR021858">
    <property type="entry name" value="Fun_TF"/>
</dbReference>
<evidence type="ECO:0000313" key="3">
    <source>
        <dbReference type="EMBL" id="KAF4972943.1"/>
    </source>
</evidence>
<gene>
    <name evidence="3" type="ORF">FZEAL_9473</name>
</gene>
<organism evidence="3 4">
    <name type="scientific">Fusarium zealandicum</name>
    <dbReference type="NCBI Taxonomy" id="1053134"/>
    <lineage>
        <taxon>Eukaryota</taxon>
        <taxon>Fungi</taxon>
        <taxon>Dikarya</taxon>
        <taxon>Ascomycota</taxon>
        <taxon>Pezizomycotina</taxon>
        <taxon>Sordariomycetes</taxon>
        <taxon>Hypocreomycetidae</taxon>
        <taxon>Hypocreales</taxon>
        <taxon>Nectriaceae</taxon>
        <taxon>Fusarium</taxon>
        <taxon>Fusarium staphyleae species complex</taxon>
    </lineage>
</organism>
<dbReference type="GO" id="GO:0008270">
    <property type="term" value="F:zinc ion binding"/>
    <property type="evidence" value="ECO:0007669"/>
    <property type="project" value="InterPro"/>
</dbReference>
<feature type="domain" description="Zn(2)-C6 fungal-type" evidence="2">
    <location>
        <begin position="7"/>
        <end position="36"/>
    </location>
</feature>
<dbReference type="Pfam" id="PF00172">
    <property type="entry name" value="Zn_clus"/>
    <property type="match status" value="1"/>
</dbReference>
<sequence length="455" mass="50591">MPKRSRGCAACRQRRIGCDGGLPVCRQCQITNRQCSGPLQGPVIIDQTESTISRHQRSRARTICGGLTLYQPSSQSIFAHAFISEFVSFITARNEQARRQSWLTELQRGSIVDEGLALDLSMQATALAYCGAMSNQPAAVREACNIYGRALLKHSRSMAQDLDSHRAASLCTCVMLSFFEAICSSNPVAYGSHLRAARKLLAFVPRDSKHRHGQVIWQLGQHVQCQTMFVMVVTPQEYLKYAPAPVSWAKTAHVQDSDNTQVIDRLMDSLIYMTDALARRTSQSNCDILIDPNVGLEIGELWNQFQEQAKQSGQAIQWPTSSGPQYYDPFTAVIVSYFAASRVLFASLEPQVSSHQLSALQDSCDDVLHCSYFLEGKDIGCAHLRMFFPLTLVALYAPCSEKRKEAYMLLGQRLQTTAFKGMGSIAIKRVQTSRLAQGLYVDAKQYDSSQADGWD</sequence>
<dbReference type="SUPFAM" id="SSF57701">
    <property type="entry name" value="Zn2/Cys6 DNA-binding domain"/>
    <property type="match status" value="1"/>
</dbReference>
<evidence type="ECO:0000259" key="2">
    <source>
        <dbReference type="PROSITE" id="PS50048"/>
    </source>
</evidence>
<proteinExistence type="predicted"/>
<reference evidence="3" key="1">
    <citation type="journal article" date="2020" name="BMC Genomics">
        <title>Correction to: Identification and distribution of gene clusters required for synthesis of sphingolipid metabolism inhibitors in diverse species of the filamentous fungus Fusarium.</title>
        <authorList>
            <person name="Kim H.S."/>
            <person name="Lohmar J.M."/>
            <person name="Busman M."/>
            <person name="Brown D.W."/>
            <person name="Naumann T.A."/>
            <person name="Divon H.H."/>
            <person name="Lysoe E."/>
            <person name="Uhlig S."/>
            <person name="Proctor R.H."/>
        </authorList>
    </citation>
    <scope>NUCLEOTIDE SEQUENCE</scope>
    <source>
        <strain evidence="3">NRRL 22465</strain>
    </source>
</reference>
<dbReference type="PANTHER" id="PTHR38111">
    <property type="entry name" value="ZN(2)-C6 FUNGAL-TYPE DOMAIN-CONTAINING PROTEIN-RELATED"/>
    <property type="match status" value="1"/>
</dbReference>
<dbReference type="PROSITE" id="PS00463">
    <property type="entry name" value="ZN2_CY6_FUNGAL_1"/>
    <property type="match status" value="1"/>
</dbReference>
<evidence type="ECO:0000256" key="1">
    <source>
        <dbReference type="ARBA" id="ARBA00023242"/>
    </source>
</evidence>
<dbReference type="GO" id="GO:0000981">
    <property type="term" value="F:DNA-binding transcription factor activity, RNA polymerase II-specific"/>
    <property type="evidence" value="ECO:0007669"/>
    <property type="project" value="InterPro"/>
</dbReference>
<name>A0A8H4UAM9_9HYPO</name>
<dbReference type="PANTHER" id="PTHR38111:SF11">
    <property type="entry name" value="TRANSCRIPTION FACTOR DOMAIN-CONTAINING PROTEIN-RELATED"/>
    <property type="match status" value="1"/>
</dbReference>
<dbReference type="InterPro" id="IPR053178">
    <property type="entry name" value="Osmoadaptation_assoc"/>
</dbReference>
<accession>A0A8H4UAM9</accession>
<dbReference type="AlphaFoldDB" id="A0A8H4UAM9"/>
<dbReference type="Pfam" id="PF11951">
    <property type="entry name" value="Fungal_trans_2"/>
    <property type="match status" value="1"/>
</dbReference>
<protein>
    <recommendedName>
        <fullName evidence="2">Zn(2)-C6 fungal-type domain-containing protein</fullName>
    </recommendedName>
</protein>
<dbReference type="InterPro" id="IPR036864">
    <property type="entry name" value="Zn2-C6_fun-type_DNA-bd_sf"/>
</dbReference>
<dbReference type="Proteomes" id="UP000635477">
    <property type="component" value="Unassembled WGS sequence"/>
</dbReference>